<proteinExistence type="predicted"/>
<evidence type="ECO:0000256" key="1">
    <source>
        <dbReference type="SAM" id="MobiDB-lite"/>
    </source>
</evidence>
<organism evidence="2 3">
    <name type="scientific">Platanthera guangdongensis</name>
    <dbReference type="NCBI Taxonomy" id="2320717"/>
    <lineage>
        <taxon>Eukaryota</taxon>
        <taxon>Viridiplantae</taxon>
        <taxon>Streptophyta</taxon>
        <taxon>Embryophyta</taxon>
        <taxon>Tracheophyta</taxon>
        <taxon>Spermatophyta</taxon>
        <taxon>Magnoliopsida</taxon>
        <taxon>Liliopsida</taxon>
        <taxon>Asparagales</taxon>
        <taxon>Orchidaceae</taxon>
        <taxon>Orchidoideae</taxon>
        <taxon>Orchideae</taxon>
        <taxon>Orchidinae</taxon>
        <taxon>Platanthera</taxon>
    </lineage>
</organism>
<name>A0ABR2N0H8_9ASPA</name>
<keyword evidence="3" id="KW-1185">Reference proteome</keyword>
<dbReference type="Proteomes" id="UP001412067">
    <property type="component" value="Unassembled WGS sequence"/>
</dbReference>
<protein>
    <submittedName>
        <fullName evidence="2">Uncharacterized protein</fullName>
    </submittedName>
</protein>
<evidence type="ECO:0000313" key="2">
    <source>
        <dbReference type="EMBL" id="KAK8969156.1"/>
    </source>
</evidence>
<accession>A0ABR2N0H8</accession>
<gene>
    <name evidence="2" type="ORF">KSP40_PGU004804</name>
</gene>
<feature type="compositionally biased region" description="Polar residues" evidence="1">
    <location>
        <begin position="11"/>
        <end position="25"/>
    </location>
</feature>
<evidence type="ECO:0000313" key="3">
    <source>
        <dbReference type="Proteomes" id="UP001412067"/>
    </source>
</evidence>
<sequence length="56" mass="6045">MRQIIDKQITHSKNTSKPDQPSSSADLQVVLCLTLVLAASLRMSISSTRANLDSSS</sequence>
<dbReference type="EMBL" id="JBBWWR010000003">
    <property type="protein sequence ID" value="KAK8969156.1"/>
    <property type="molecule type" value="Genomic_DNA"/>
</dbReference>
<reference evidence="2 3" key="1">
    <citation type="journal article" date="2022" name="Nat. Plants">
        <title>Genomes of leafy and leafless Platanthera orchids illuminate the evolution of mycoheterotrophy.</title>
        <authorList>
            <person name="Li M.H."/>
            <person name="Liu K.W."/>
            <person name="Li Z."/>
            <person name="Lu H.C."/>
            <person name="Ye Q.L."/>
            <person name="Zhang D."/>
            <person name="Wang J.Y."/>
            <person name="Li Y.F."/>
            <person name="Zhong Z.M."/>
            <person name="Liu X."/>
            <person name="Yu X."/>
            <person name="Liu D.K."/>
            <person name="Tu X.D."/>
            <person name="Liu B."/>
            <person name="Hao Y."/>
            <person name="Liao X.Y."/>
            <person name="Jiang Y.T."/>
            <person name="Sun W.H."/>
            <person name="Chen J."/>
            <person name="Chen Y.Q."/>
            <person name="Ai Y."/>
            <person name="Zhai J.W."/>
            <person name="Wu S.S."/>
            <person name="Zhou Z."/>
            <person name="Hsiao Y.Y."/>
            <person name="Wu W.L."/>
            <person name="Chen Y.Y."/>
            <person name="Lin Y.F."/>
            <person name="Hsu J.L."/>
            <person name="Li C.Y."/>
            <person name="Wang Z.W."/>
            <person name="Zhao X."/>
            <person name="Zhong W.Y."/>
            <person name="Ma X.K."/>
            <person name="Ma L."/>
            <person name="Huang J."/>
            <person name="Chen G.Z."/>
            <person name="Huang M.Z."/>
            <person name="Huang L."/>
            <person name="Peng D.H."/>
            <person name="Luo Y.B."/>
            <person name="Zou S.Q."/>
            <person name="Chen S.P."/>
            <person name="Lan S."/>
            <person name="Tsai W.C."/>
            <person name="Van de Peer Y."/>
            <person name="Liu Z.J."/>
        </authorList>
    </citation>
    <scope>NUCLEOTIDE SEQUENCE [LARGE SCALE GENOMIC DNA]</scope>
    <source>
        <strain evidence="2">Lor288</strain>
    </source>
</reference>
<feature type="region of interest" description="Disordered" evidence="1">
    <location>
        <begin position="1"/>
        <end position="25"/>
    </location>
</feature>
<comment type="caution">
    <text evidence="2">The sequence shown here is derived from an EMBL/GenBank/DDBJ whole genome shotgun (WGS) entry which is preliminary data.</text>
</comment>